<keyword evidence="1" id="KW-0812">Transmembrane</keyword>
<dbReference type="Proteomes" id="UP000295662">
    <property type="component" value="Unassembled WGS sequence"/>
</dbReference>
<feature type="domain" description="Ice-binding protein C-terminal" evidence="3">
    <location>
        <begin position="264"/>
        <end position="286"/>
    </location>
</feature>
<comment type="caution">
    <text evidence="4">The sequence shown here is derived from an EMBL/GenBank/DDBJ whole genome shotgun (WGS) entry which is preliminary data.</text>
</comment>
<feature type="chain" id="PRO_5020406067" description="Ice-binding protein C-terminal domain-containing protein" evidence="2">
    <location>
        <begin position="32"/>
        <end position="287"/>
    </location>
</feature>
<keyword evidence="5" id="KW-1185">Reference proteome</keyword>
<evidence type="ECO:0000313" key="4">
    <source>
        <dbReference type="EMBL" id="TDU81498.1"/>
    </source>
</evidence>
<keyword evidence="1" id="KW-1133">Transmembrane helix</keyword>
<gene>
    <name evidence="4" type="ORF">EI77_00808</name>
</gene>
<proteinExistence type="predicted"/>
<keyword evidence="1" id="KW-0472">Membrane</keyword>
<accession>A0A4R7STC2</accession>
<evidence type="ECO:0000313" key="5">
    <source>
        <dbReference type="Proteomes" id="UP000295662"/>
    </source>
</evidence>
<reference evidence="4 5" key="1">
    <citation type="submission" date="2019-03" db="EMBL/GenBank/DDBJ databases">
        <title>Genomic Encyclopedia of Archaeal and Bacterial Type Strains, Phase II (KMG-II): from individual species to whole genera.</title>
        <authorList>
            <person name="Goeker M."/>
        </authorList>
    </citation>
    <scope>NUCLEOTIDE SEQUENCE [LARGE SCALE GENOMIC DNA]</scope>
    <source>
        <strain evidence="4 5">ATCC 25309</strain>
    </source>
</reference>
<feature type="signal peptide" evidence="2">
    <location>
        <begin position="1"/>
        <end position="31"/>
    </location>
</feature>
<dbReference type="InterPro" id="IPR013424">
    <property type="entry name" value="Ice-binding_C"/>
</dbReference>
<keyword evidence="2" id="KW-0732">Signal</keyword>
<evidence type="ECO:0000256" key="2">
    <source>
        <dbReference type="SAM" id="SignalP"/>
    </source>
</evidence>
<protein>
    <recommendedName>
        <fullName evidence="3">Ice-binding protein C-terminal domain-containing protein</fullName>
    </recommendedName>
</protein>
<dbReference type="AlphaFoldDB" id="A0A4R7STC2"/>
<evidence type="ECO:0000259" key="3">
    <source>
        <dbReference type="Pfam" id="PF07589"/>
    </source>
</evidence>
<dbReference type="EMBL" id="SOCA01000001">
    <property type="protein sequence ID" value="TDU81498.1"/>
    <property type="molecule type" value="Genomic_DNA"/>
</dbReference>
<organism evidence="4 5">
    <name type="scientific">Prosthecobacter fusiformis</name>
    <dbReference type="NCBI Taxonomy" id="48464"/>
    <lineage>
        <taxon>Bacteria</taxon>
        <taxon>Pseudomonadati</taxon>
        <taxon>Verrucomicrobiota</taxon>
        <taxon>Verrucomicrobiia</taxon>
        <taxon>Verrucomicrobiales</taxon>
        <taxon>Verrucomicrobiaceae</taxon>
        <taxon>Prosthecobacter</taxon>
    </lineage>
</organism>
<dbReference type="Pfam" id="PF07589">
    <property type="entry name" value="PEP-CTERM"/>
    <property type="match status" value="1"/>
</dbReference>
<name>A0A4R7STC2_9BACT</name>
<feature type="transmembrane region" description="Helical" evidence="1">
    <location>
        <begin position="260"/>
        <end position="282"/>
    </location>
</feature>
<sequence>MNAYTYIHTPVRRFLARLALVSIMTASIAQAQNLISSAEFFDPDFEVRRPGVANFTGLTVDTALYTPDPASQTAGNVAWSHSAGGLVQAGIEGIVDQQLAAYTRTQADSLIFGRELQTSLLGVISDEDLTDLTNDVVGASVINTWFTTATVANLNLSQGVLYSVNFEVTMGDGIGLNALSYANFTLLNGETPIQGVNMAQTLNLLDFITVGPDASNIEVQFYAPGGLTDIGFEFEAATVADVNLLGGITDNQTVLEFTNFSVAPVPEAGSMILSALGFIFILRRRRL</sequence>
<evidence type="ECO:0000256" key="1">
    <source>
        <dbReference type="SAM" id="Phobius"/>
    </source>
</evidence>